<organism evidence="3 4">
    <name type="scientific">Georgenia soli</name>
    <dbReference type="NCBI Taxonomy" id="638953"/>
    <lineage>
        <taxon>Bacteria</taxon>
        <taxon>Bacillati</taxon>
        <taxon>Actinomycetota</taxon>
        <taxon>Actinomycetes</taxon>
        <taxon>Micrococcales</taxon>
        <taxon>Bogoriellaceae</taxon>
        <taxon>Georgenia</taxon>
    </lineage>
</organism>
<feature type="signal peptide" evidence="1">
    <location>
        <begin position="1"/>
        <end position="26"/>
    </location>
</feature>
<dbReference type="OrthoDB" id="3393679at2"/>
<gene>
    <name evidence="3" type="ORF">ATJ97_3356</name>
</gene>
<dbReference type="Proteomes" id="UP000222106">
    <property type="component" value="Unassembled WGS sequence"/>
</dbReference>
<evidence type="ECO:0000259" key="2">
    <source>
        <dbReference type="Pfam" id="PF24837"/>
    </source>
</evidence>
<feature type="chain" id="PRO_5013219240" description="AMIN-like domain-containing protein" evidence="1">
    <location>
        <begin position="27"/>
        <end position="182"/>
    </location>
</feature>
<feature type="domain" description="AMIN-like" evidence="2">
    <location>
        <begin position="50"/>
        <end position="180"/>
    </location>
</feature>
<comment type="caution">
    <text evidence="3">The sequence shown here is derived from an EMBL/GenBank/DDBJ whole genome shotgun (WGS) entry which is preliminary data.</text>
</comment>
<protein>
    <recommendedName>
        <fullName evidence="2">AMIN-like domain-containing protein</fullName>
    </recommendedName>
</protein>
<keyword evidence="1" id="KW-0732">Signal</keyword>
<name>A0A2A9ERH4_9MICO</name>
<evidence type="ECO:0000313" key="4">
    <source>
        <dbReference type="Proteomes" id="UP000222106"/>
    </source>
</evidence>
<accession>A0A2A9ERH4</accession>
<dbReference type="Pfam" id="PF24837">
    <property type="entry name" value="AMIN-like"/>
    <property type="match status" value="1"/>
</dbReference>
<dbReference type="InterPro" id="IPR056303">
    <property type="entry name" value="AMIN-like"/>
</dbReference>
<keyword evidence="4" id="KW-1185">Reference proteome</keyword>
<sequence>MKRLLRAVLVLVLGLLLLGPVSAAQAATPYCGIRWGSGPKSVPTMSMDAHLTNVRTGRHACFDRMVVDVRGDIRGYDVRYVRQVYQEGSGFVVPLRGGAKLAVVARVPAYDDNGRATYRPANPRELRNVTGYRTFRQLAWAGTFEGQSTIGLGVRARLPFRAFIVDGPGSGSRLVVDVAHRW</sequence>
<dbReference type="AlphaFoldDB" id="A0A2A9ERH4"/>
<dbReference type="EMBL" id="PDJI01000004">
    <property type="protein sequence ID" value="PFG40819.1"/>
    <property type="molecule type" value="Genomic_DNA"/>
</dbReference>
<dbReference type="RefSeq" id="WP_098484662.1">
    <property type="nucleotide sequence ID" value="NZ_PDJI01000004.1"/>
</dbReference>
<proteinExistence type="predicted"/>
<evidence type="ECO:0000256" key="1">
    <source>
        <dbReference type="SAM" id="SignalP"/>
    </source>
</evidence>
<reference evidence="3 4" key="1">
    <citation type="submission" date="2017-10" db="EMBL/GenBank/DDBJ databases">
        <title>Sequencing the genomes of 1000 actinobacteria strains.</title>
        <authorList>
            <person name="Klenk H.-P."/>
        </authorList>
    </citation>
    <scope>NUCLEOTIDE SEQUENCE [LARGE SCALE GENOMIC DNA]</scope>
    <source>
        <strain evidence="3 4">DSM 21838</strain>
    </source>
</reference>
<evidence type="ECO:0000313" key="3">
    <source>
        <dbReference type="EMBL" id="PFG40819.1"/>
    </source>
</evidence>